<dbReference type="InterPro" id="IPR046947">
    <property type="entry name" value="LytR-like"/>
</dbReference>
<dbReference type="OrthoDB" id="9787344at2"/>
<gene>
    <name evidence="3" type="ORF">SAMN05216490_2585</name>
</gene>
<dbReference type="STRING" id="652787.SAMN05216490_2585"/>
<dbReference type="AlphaFoldDB" id="A0A1H1Y0F8"/>
<dbReference type="SUPFAM" id="SSF52172">
    <property type="entry name" value="CheY-like"/>
    <property type="match status" value="1"/>
</dbReference>
<dbReference type="GO" id="GO:0000156">
    <property type="term" value="F:phosphorelay response regulator activity"/>
    <property type="evidence" value="ECO:0007669"/>
    <property type="project" value="InterPro"/>
</dbReference>
<dbReference type="Pfam" id="PF00072">
    <property type="entry name" value="Response_reg"/>
    <property type="match status" value="1"/>
</dbReference>
<dbReference type="Gene3D" id="3.40.50.2300">
    <property type="match status" value="1"/>
</dbReference>
<dbReference type="Pfam" id="PF04397">
    <property type="entry name" value="LytTR"/>
    <property type="match status" value="1"/>
</dbReference>
<dbReference type="EMBL" id="LT629740">
    <property type="protein sequence ID" value="SDT14486.1"/>
    <property type="molecule type" value="Genomic_DNA"/>
</dbReference>
<name>A0A1H1Y0F8_MUCMA</name>
<evidence type="ECO:0000313" key="3">
    <source>
        <dbReference type="EMBL" id="SDT14486.1"/>
    </source>
</evidence>
<dbReference type="PANTHER" id="PTHR37299">
    <property type="entry name" value="TRANSCRIPTIONAL REGULATOR-RELATED"/>
    <property type="match status" value="1"/>
</dbReference>
<evidence type="ECO:0000259" key="2">
    <source>
        <dbReference type="PROSITE" id="PS50110"/>
    </source>
</evidence>
<dbReference type="Gene3D" id="2.40.50.1020">
    <property type="entry name" value="LytTr DNA-binding domain"/>
    <property type="match status" value="1"/>
</dbReference>
<dbReference type="SMART" id="SM00448">
    <property type="entry name" value="REC"/>
    <property type="match status" value="1"/>
</dbReference>
<keyword evidence="4" id="KW-1185">Reference proteome</keyword>
<dbReference type="PROSITE" id="PS50110">
    <property type="entry name" value="RESPONSE_REGULATORY"/>
    <property type="match status" value="1"/>
</dbReference>
<dbReference type="InterPro" id="IPR011006">
    <property type="entry name" value="CheY-like_superfamily"/>
</dbReference>
<keyword evidence="1" id="KW-0597">Phosphoprotein</keyword>
<accession>A0A1H1Y0F8</accession>
<dbReference type="SMART" id="SM00850">
    <property type="entry name" value="LytTR"/>
    <property type="match status" value="1"/>
</dbReference>
<proteinExistence type="predicted"/>
<protein>
    <submittedName>
        <fullName evidence="3">Two component transcriptional regulator, LytTR family</fullName>
    </submittedName>
</protein>
<dbReference type="GO" id="GO:0003677">
    <property type="term" value="F:DNA binding"/>
    <property type="evidence" value="ECO:0007669"/>
    <property type="project" value="InterPro"/>
</dbReference>
<organism evidence="3 4">
    <name type="scientific">Mucilaginibacter mallensis</name>
    <dbReference type="NCBI Taxonomy" id="652787"/>
    <lineage>
        <taxon>Bacteria</taxon>
        <taxon>Pseudomonadati</taxon>
        <taxon>Bacteroidota</taxon>
        <taxon>Sphingobacteriia</taxon>
        <taxon>Sphingobacteriales</taxon>
        <taxon>Sphingobacteriaceae</taxon>
        <taxon>Mucilaginibacter</taxon>
    </lineage>
</organism>
<dbReference type="Proteomes" id="UP000199679">
    <property type="component" value="Chromosome I"/>
</dbReference>
<sequence length="245" mass="27990">MLNCVIIDDEQFAIDALLKYIDLMPGLRVSGIYTDSLQALQSVSSTDNIDILFMDIDMPSLSGLELASVLRAKTRRLIFTTAHSRYAFEAYEVAGDAFLLKPYSFAKFSTTINRLFAGMEQPAQTVQERDDYFLVKSKADDLAIIRIRYDEVIAFESAQNYIRIHLSGQRILTAYLTLKDILQLTAGRSEFKQFHRAFIISTWNISQIRGNTVQMINNLSFSVGDLYKKQFTSYLEEKLLTTSRK</sequence>
<dbReference type="InterPro" id="IPR001789">
    <property type="entry name" value="Sig_transdc_resp-reg_receiver"/>
</dbReference>
<feature type="modified residue" description="4-aspartylphosphate" evidence="1">
    <location>
        <position position="55"/>
    </location>
</feature>
<dbReference type="PANTHER" id="PTHR37299:SF1">
    <property type="entry name" value="STAGE 0 SPORULATION PROTEIN A HOMOLOG"/>
    <property type="match status" value="1"/>
</dbReference>
<evidence type="ECO:0000313" key="4">
    <source>
        <dbReference type="Proteomes" id="UP000199679"/>
    </source>
</evidence>
<dbReference type="InterPro" id="IPR007492">
    <property type="entry name" value="LytTR_DNA-bd_dom"/>
</dbReference>
<reference evidence="3 4" key="1">
    <citation type="submission" date="2016-10" db="EMBL/GenBank/DDBJ databases">
        <authorList>
            <person name="de Groot N.N."/>
        </authorList>
    </citation>
    <scope>NUCLEOTIDE SEQUENCE [LARGE SCALE GENOMIC DNA]</scope>
    <source>
        <strain evidence="3 4">MP1X4</strain>
    </source>
</reference>
<evidence type="ECO:0000256" key="1">
    <source>
        <dbReference type="PROSITE-ProRule" id="PRU00169"/>
    </source>
</evidence>
<feature type="domain" description="Response regulatory" evidence="2">
    <location>
        <begin position="3"/>
        <end position="116"/>
    </location>
</feature>